<feature type="compositionally biased region" description="Basic and acidic residues" evidence="1">
    <location>
        <begin position="181"/>
        <end position="195"/>
    </location>
</feature>
<dbReference type="Proteomes" id="UP000479190">
    <property type="component" value="Unassembled WGS sequence"/>
</dbReference>
<reference evidence="2 3" key="1">
    <citation type="submission" date="2020-02" db="EMBL/GenBank/DDBJ databases">
        <authorList>
            <person name="Ferguson B K."/>
        </authorList>
    </citation>
    <scope>NUCLEOTIDE SEQUENCE [LARGE SCALE GENOMIC DNA]</scope>
</reference>
<feature type="compositionally biased region" description="Polar residues" evidence="1">
    <location>
        <begin position="230"/>
        <end position="240"/>
    </location>
</feature>
<dbReference type="AlphaFoldDB" id="A0A6H5IZZ1"/>
<dbReference type="OrthoDB" id="447516at2759"/>
<gene>
    <name evidence="2" type="ORF">TBRA_LOCUS13198</name>
</gene>
<protein>
    <submittedName>
        <fullName evidence="2">Uncharacterized protein</fullName>
    </submittedName>
</protein>
<name>A0A6H5IZZ1_9HYME</name>
<evidence type="ECO:0000313" key="3">
    <source>
        <dbReference type="Proteomes" id="UP000479190"/>
    </source>
</evidence>
<proteinExistence type="predicted"/>
<evidence type="ECO:0000256" key="1">
    <source>
        <dbReference type="SAM" id="MobiDB-lite"/>
    </source>
</evidence>
<organism evidence="2 3">
    <name type="scientific">Trichogramma brassicae</name>
    <dbReference type="NCBI Taxonomy" id="86971"/>
    <lineage>
        <taxon>Eukaryota</taxon>
        <taxon>Metazoa</taxon>
        <taxon>Ecdysozoa</taxon>
        <taxon>Arthropoda</taxon>
        <taxon>Hexapoda</taxon>
        <taxon>Insecta</taxon>
        <taxon>Pterygota</taxon>
        <taxon>Neoptera</taxon>
        <taxon>Endopterygota</taxon>
        <taxon>Hymenoptera</taxon>
        <taxon>Apocrita</taxon>
        <taxon>Proctotrupomorpha</taxon>
        <taxon>Chalcidoidea</taxon>
        <taxon>Trichogrammatidae</taxon>
        <taxon>Trichogramma</taxon>
    </lineage>
</organism>
<feature type="region of interest" description="Disordered" evidence="1">
    <location>
        <begin position="33"/>
        <end position="90"/>
    </location>
</feature>
<feature type="compositionally biased region" description="Polar residues" evidence="1">
    <location>
        <begin position="71"/>
        <end position="82"/>
    </location>
</feature>
<accession>A0A6H5IZZ1</accession>
<feature type="compositionally biased region" description="Basic and acidic residues" evidence="1">
    <location>
        <begin position="33"/>
        <end position="70"/>
    </location>
</feature>
<evidence type="ECO:0000313" key="2">
    <source>
        <dbReference type="EMBL" id="CAB0041530.1"/>
    </source>
</evidence>
<feature type="region of interest" description="Disordered" evidence="1">
    <location>
        <begin position="154"/>
        <end position="240"/>
    </location>
</feature>
<sequence>MSCYKLASWSENNDRFRTSQVLPALDGTIHRVETQNEHNANLERRHSRKAETDDNKRNSKVSNGKDRRIVTESTQQRSNSSGKKAVHVNNGFGIDVPDRASEIVKVGIVLDFWHRIFIATTMIKSRFTFPQDTCLMIPTEVPAEVHNAAMVARRNRKSYTEPPATSKKLSAEPTASSTPDKSSKSRLDSDSEAKSPSKGKRKAPAPPASRNASLEETASRIDNPEDQGIDPSTNKEVTQRLQNTPIMTLMLFASYKFIACN</sequence>
<dbReference type="EMBL" id="CADCXV010001120">
    <property type="protein sequence ID" value="CAB0041530.1"/>
    <property type="molecule type" value="Genomic_DNA"/>
</dbReference>
<keyword evidence="3" id="KW-1185">Reference proteome</keyword>